<dbReference type="PROSITE" id="PS00216">
    <property type="entry name" value="SUGAR_TRANSPORT_1"/>
    <property type="match status" value="2"/>
</dbReference>
<dbReference type="PROSITE" id="PS50850">
    <property type="entry name" value="MFS"/>
    <property type="match status" value="1"/>
</dbReference>
<evidence type="ECO:0000256" key="5">
    <source>
        <dbReference type="SAM" id="Phobius"/>
    </source>
</evidence>
<dbReference type="Gene3D" id="1.20.1250.20">
    <property type="entry name" value="MFS general substrate transporter like domains"/>
    <property type="match status" value="1"/>
</dbReference>
<reference evidence="7 8" key="1">
    <citation type="submission" date="2011-10" db="EMBL/GenBank/DDBJ databases">
        <title>Metabolic and evolutionary patterns in the extreme acidophile Ferroplasma acidiphilum.</title>
        <authorList>
            <person name="Golyshina O.V."/>
            <person name="Kozyavkin S.A."/>
            <person name="Tatusov R.L."/>
            <person name="Slesarev A.I."/>
            <person name="Golyshin P.N."/>
        </authorList>
    </citation>
    <scope>NUCLEOTIDE SEQUENCE [LARGE SCALE GENOMIC DNA]</scope>
    <source>
        <strain evidence="8">Y</strain>
    </source>
</reference>
<dbReference type="PANTHER" id="PTHR23508">
    <property type="entry name" value="CARBOXYLIC ACID TRANSPORTER PROTEIN HOMOLOG"/>
    <property type="match status" value="1"/>
</dbReference>
<evidence type="ECO:0000256" key="1">
    <source>
        <dbReference type="ARBA" id="ARBA00004141"/>
    </source>
</evidence>
<feature type="transmembrane region" description="Helical" evidence="5">
    <location>
        <begin position="136"/>
        <end position="158"/>
    </location>
</feature>
<dbReference type="GO" id="GO:0046943">
    <property type="term" value="F:carboxylic acid transmembrane transporter activity"/>
    <property type="evidence" value="ECO:0007669"/>
    <property type="project" value="TreeGrafter"/>
</dbReference>
<feature type="transmembrane region" description="Helical" evidence="5">
    <location>
        <begin position="251"/>
        <end position="270"/>
    </location>
</feature>
<dbReference type="Pfam" id="PF07690">
    <property type="entry name" value="MFS_1"/>
    <property type="match status" value="1"/>
</dbReference>
<gene>
    <name evidence="7" type="ORF">FAD_1380</name>
</gene>
<comment type="subcellular location">
    <subcellularLocation>
        <location evidence="1">Membrane</location>
        <topology evidence="1">Multi-pass membrane protein</topology>
    </subcellularLocation>
</comment>
<dbReference type="PANTHER" id="PTHR23508:SF10">
    <property type="entry name" value="CARBOXYLIC ACID TRANSPORTER PROTEIN HOMOLOG"/>
    <property type="match status" value="1"/>
</dbReference>
<protein>
    <submittedName>
        <fullName evidence="7">Major facilitator superfamily permease</fullName>
    </submittedName>
</protein>
<feature type="domain" description="Major facilitator superfamily (MFS) profile" evidence="6">
    <location>
        <begin position="10"/>
        <end position="392"/>
    </location>
</feature>
<keyword evidence="4 5" id="KW-0472">Membrane</keyword>
<dbReference type="Pfam" id="PF00083">
    <property type="entry name" value="Sugar_tr"/>
    <property type="match status" value="1"/>
</dbReference>
<dbReference type="GeneID" id="31676872"/>
<dbReference type="InterPro" id="IPR011701">
    <property type="entry name" value="MFS"/>
</dbReference>
<evidence type="ECO:0000256" key="3">
    <source>
        <dbReference type="ARBA" id="ARBA00022989"/>
    </source>
</evidence>
<dbReference type="EMBL" id="CP015363">
    <property type="protein sequence ID" value="ARD85241.1"/>
    <property type="molecule type" value="Genomic_DNA"/>
</dbReference>
<accession>A0A1V0N559</accession>
<evidence type="ECO:0000313" key="8">
    <source>
        <dbReference type="Proteomes" id="UP000192050"/>
    </source>
</evidence>
<dbReference type="InterPro" id="IPR020846">
    <property type="entry name" value="MFS_dom"/>
</dbReference>
<dbReference type="RefSeq" id="WP_081142868.1">
    <property type="nucleotide sequence ID" value="NZ_CP015363.1"/>
</dbReference>
<keyword evidence="3 5" id="KW-1133">Transmembrane helix</keyword>
<keyword evidence="2 5" id="KW-0812">Transmembrane</keyword>
<feature type="transmembrane region" description="Helical" evidence="5">
    <location>
        <begin position="12"/>
        <end position="36"/>
    </location>
</feature>
<sequence>MQKPASTNKIVILSAFGMLLDGYQLTVIAFAVLLIPDYIHLSDYSLDYGLLIASVIIGAIIGTILVGYLSDLVGRRRVYLSTLLFFILFDMISVFSVNFYMLFISRVLLGVVLGAEYPVANSYIAEVTPSDKRGFYLAFATVFFSVGSISSAIVAVFMFPLGNIGWRLMLGVAVIPAIIVEFMRFSLPESKLWEEKKEKTGFLEMFSKKYSKNIILAALIWFLYDIVAYGLSLTLPTILKLGHFVTNVDNALLTTFFLVIGIISGVFVMIKVDKFGRKGIQITGFLMMAILFLILPHYYFLVGIIVIVSFLELFNSFDGATVGIIPAEVTITRFRGTSYGFSSMMGKIGAVIGVIAMSLLIHGKNYFNAYIFLAVIMIIAILLTLLLPETKNIRLE</sequence>
<dbReference type="KEGG" id="fai:FAD_1380"/>
<keyword evidence="8" id="KW-1185">Reference proteome</keyword>
<dbReference type="SUPFAM" id="SSF103473">
    <property type="entry name" value="MFS general substrate transporter"/>
    <property type="match status" value="1"/>
</dbReference>
<evidence type="ECO:0000313" key="7">
    <source>
        <dbReference type="EMBL" id="ARD85241.1"/>
    </source>
</evidence>
<evidence type="ECO:0000256" key="2">
    <source>
        <dbReference type="ARBA" id="ARBA00022692"/>
    </source>
</evidence>
<feature type="transmembrane region" description="Helical" evidence="5">
    <location>
        <begin position="48"/>
        <end position="69"/>
    </location>
</feature>
<evidence type="ECO:0000256" key="4">
    <source>
        <dbReference type="ARBA" id="ARBA00023136"/>
    </source>
</evidence>
<name>A0A1V0N559_9ARCH</name>
<dbReference type="AlphaFoldDB" id="A0A1V0N559"/>
<dbReference type="GO" id="GO:0005886">
    <property type="term" value="C:plasma membrane"/>
    <property type="evidence" value="ECO:0007669"/>
    <property type="project" value="TreeGrafter"/>
</dbReference>
<dbReference type="STRING" id="74969.FAD_1380"/>
<dbReference type="InterPro" id="IPR036259">
    <property type="entry name" value="MFS_trans_sf"/>
</dbReference>
<feature type="transmembrane region" description="Helical" evidence="5">
    <location>
        <begin position="78"/>
        <end position="97"/>
    </location>
</feature>
<organism evidence="7 8">
    <name type="scientific">Ferroplasma acidiphilum</name>
    <dbReference type="NCBI Taxonomy" id="74969"/>
    <lineage>
        <taxon>Archaea</taxon>
        <taxon>Methanobacteriati</taxon>
        <taxon>Thermoplasmatota</taxon>
        <taxon>Thermoplasmata</taxon>
        <taxon>Thermoplasmatales</taxon>
        <taxon>Ferroplasmaceae</taxon>
        <taxon>Ferroplasma</taxon>
    </lineage>
</organism>
<dbReference type="InterPro" id="IPR005828">
    <property type="entry name" value="MFS_sugar_transport-like"/>
</dbReference>
<evidence type="ECO:0000259" key="6">
    <source>
        <dbReference type="PROSITE" id="PS50850"/>
    </source>
</evidence>
<dbReference type="Proteomes" id="UP000192050">
    <property type="component" value="Chromosome"/>
</dbReference>
<dbReference type="InterPro" id="IPR005829">
    <property type="entry name" value="Sugar_transporter_CS"/>
</dbReference>
<feature type="transmembrane region" description="Helical" evidence="5">
    <location>
        <begin position="164"/>
        <end position="187"/>
    </location>
</feature>
<feature type="transmembrane region" description="Helical" evidence="5">
    <location>
        <begin position="339"/>
        <end position="361"/>
    </location>
</feature>
<feature type="transmembrane region" description="Helical" evidence="5">
    <location>
        <begin position="214"/>
        <end position="239"/>
    </location>
</feature>
<proteinExistence type="predicted"/>
<feature type="transmembrane region" description="Helical" evidence="5">
    <location>
        <begin position="282"/>
        <end position="299"/>
    </location>
</feature>
<feature type="transmembrane region" description="Helical" evidence="5">
    <location>
        <begin position="367"/>
        <end position="387"/>
    </location>
</feature>